<sequence>MQLAAQENPLFQVEVESRREAFVGFSLCGTDYLAPLASVPEIIRIPENFVPVPGVKKWMAGLANVRGALLPLVDFQQFLCQQSVHLSSAARVLVIDHADLRTGLIVPMAHGLIYLDSMEQLTGEGESIRAEERDWKLLDMEWLVTNQDFRQAVT</sequence>
<gene>
    <name evidence="2" type="ORF">JV46_21900</name>
</gene>
<evidence type="ECO:0000313" key="2">
    <source>
        <dbReference type="EMBL" id="KHF25549.1"/>
    </source>
</evidence>
<organism evidence="2 3">
    <name type="scientific">Solemya velum gill symbiont</name>
    <dbReference type="NCBI Taxonomy" id="2340"/>
    <lineage>
        <taxon>Bacteria</taxon>
        <taxon>Pseudomonadati</taxon>
        <taxon>Pseudomonadota</taxon>
        <taxon>Gammaproteobacteria</taxon>
        <taxon>sulfur-oxidizing symbionts</taxon>
    </lineage>
</organism>
<dbReference type="eggNOG" id="COG0835">
    <property type="taxonomic scope" value="Bacteria"/>
</dbReference>
<dbReference type="InterPro" id="IPR039315">
    <property type="entry name" value="CheW"/>
</dbReference>
<dbReference type="InterPro" id="IPR002545">
    <property type="entry name" value="CheW-lke_dom"/>
</dbReference>
<dbReference type="PROSITE" id="PS50851">
    <property type="entry name" value="CHEW"/>
    <property type="match status" value="1"/>
</dbReference>
<dbReference type="Proteomes" id="UP000030856">
    <property type="component" value="Unassembled WGS sequence"/>
</dbReference>
<evidence type="ECO:0000259" key="1">
    <source>
        <dbReference type="PROSITE" id="PS50851"/>
    </source>
</evidence>
<dbReference type="Gene3D" id="2.30.30.40">
    <property type="entry name" value="SH3 Domains"/>
    <property type="match status" value="1"/>
</dbReference>
<accession>A0A0B0HCE2</accession>
<dbReference type="PANTHER" id="PTHR22617:SF43">
    <property type="entry name" value="PROTEIN PILI"/>
    <property type="match status" value="1"/>
</dbReference>
<evidence type="ECO:0000313" key="3">
    <source>
        <dbReference type="Proteomes" id="UP000030856"/>
    </source>
</evidence>
<dbReference type="STRING" id="2340.JV46_21900"/>
<proteinExistence type="predicted"/>
<dbReference type="AlphaFoldDB" id="A0A0B0HCE2"/>
<dbReference type="GO" id="GO:0006935">
    <property type="term" value="P:chemotaxis"/>
    <property type="evidence" value="ECO:0007669"/>
    <property type="project" value="InterPro"/>
</dbReference>
<reference evidence="2 3" key="1">
    <citation type="journal article" date="2014" name="BMC Genomics">
        <title>The genome of the intracellular bacterium of the coastal bivalve, Solemya velum: a blueprint for thriving in and out of symbiosis.</title>
        <authorList>
            <person name="Dmytrenko O."/>
            <person name="Russell S.L."/>
            <person name="Loo W.T."/>
            <person name="Fontanez K.M."/>
            <person name="Liao L."/>
            <person name="Roeselers G."/>
            <person name="Sharma R."/>
            <person name="Stewart F.J."/>
            <person name="Newton I.L."/>
            <person name="Woyke T."/>
            <person name="Wu D."/>
            <person name="Lang J.M."/>
            <person name="Eisen J.A."/>
            <person name="Cavanaugh C.M."/>
        </authorList>
    </citation>
    <scope>NUCLEOTIDE SEQUENCE [LARGE SCALE GENOMIC DNA]</scope>
    <source>
        <strain evidence="2 3">WH</strain>
    </source>
</reference>
<dbReference type="Pfam" id="PF01584">
    <property type="entry name" value="CheW"/>
    <property type="match status" value="1"/>
</dbReference>
<dbReference type="GO" id="GO:0005829">
    <property type="term" value="C:cytosol"/>
    <property type="evidence" value="ECO:0007669"/>
    <property type="project" value="TreeGrafter"/>
</dbReference>
<keyword evidence="3" id="KW-1185">Reference proteome</keyword>
<dbReference type="Gene3D" id="2.40.50.180">
    <property type="entry name" value="CheA-289, Domain 4"/>
    <property type="match status" value="1"/>
</dbReference>
<dbReference type="SMART" id="SM00260">
    <property type="entry name" value="CheW"/>
    <property type="match status" value="1"/>
</dbReference>
<feature type="domain" description="CheW-like" evidence="1">
    <location>
        <begin position="19"/>
        <end position="154"/>
    </location>
</feature>
<dbReference type="EMBL" id="JRAA01000001">
    <property type="protein sequence ID" value="KHF25549.1"/>
    <property type="molecule type" value="Genomic_DNA"/>
</dbReference>
<dbReference type="RefSeq" id="WP_052131920.1">
    <property type="nucleotide sequence ID" value="NZ_JRAA01000001.1"/>
</dbReference>
<comment type="caution">
    <text evidence="2">The sequence shown here is derived from an EMBL/GenBank/DDBJ whole genome shotgun (WGS) entry which is preliminary data.</text>
</comment>
<protein>
    <submittedName>
        <fullName evidence="2">Chemotaxis signal transduction protein</fullName>
    </submittedName>
</protein>
<dbReference type="GO" id="GO:0007165">
    <property type="term" value="P:signal transduction"/>
    <property type="evidence" value="ECO:0007669"/>
    <property type="project" value="InterPro"/>
</dbReference>
<dbReference type="InterPro" id="IPR036061">
    <property type="entry name" value="CheW-like_dom_sf"/>
</dbReference>
<name>A0A0B0HCE2_SOVGS</name>
<dbReference type="PANTHER" id="PTHR22617">
    <property type="entry name" value="CHEMOTAXIS SENSOR HISTIDINE KINASE-RELATED"/>
    <property type="match status" value="1"/>
</dbReference>
<dbReference type="SUPFAM" id="SSF50341">
    <property type="entry name" value="CheW-like"/>
    <property type="match status" value="1"/>
</dbReference>